<feature type="transmembrane region" description="Helical" evidence="1">
    <location>
        <begin position="15"/>
        <end position="36"/>
    </location>
</feature>
<protein>
    <submittedName>
        <fullName evidence="2">Uncharacterized protein</fullName>
    </submittedName>
</protein>
<evidence type="ECO:0000313" key="3">
    <source>
        <dbReference type="Proteomes" id="UP000050326"/>
    </source>
</evidence>
<sequence length="61" mass="6891">MDKKFLRIAYVGERLLSFIIDYIVIFLSIGASLAILTLIDESLGWISLIVGTVFLLLKDIF</sequence>
<reference evidence="2 3" key="1">
    <citation type="submission" date="2015-09" db="EMBL/GenBank/DDBJ databases">
        <title>Genome sequence of Oxobacter pfennigii DSM 3222.</title>
        <authorList>
            <person name="Poehlein A."/>
            <person name="Bengelsdorf F.R."/>
            <person name="Schiel-Bengelsdorf B."/>
            <person name="Duerre P."/>
            <person name="Daniel R."/>
        </authorList>
    </citation>
    <scope>NUCLEOTIDE SEQUENCE [LARGE SCALE GENOMIC DNA]</scope>
    <source>
        <strain evidence="2 3">DSM 3222</strain>
    </source>
</reference>
<evidence type="ECO:0000256" key="1">
    <source>
        <dbReference type="SAM" id="Phobius"/>
    </source>
</evidence>
<gene>
    <name evidence="2" type="ORF">OXPF_09990</name>
</gene>
<dbReference type="RefSeq" id="WP_054874091.1">
    <property type="nucleotide sequence ID" value="NZ_LKET01000021.1"/>
</dbReference>
<keyword evidence="1" id="KW-0812">Transmembrane</keyword>
<feature type="transmembrane region" description="Helical" evidence="1">
    <location>
        <begin position="42"/>
        <end position="60"/>
    </location>
</feature>
<keyword evidence="1" id="KW-1133">Transmembrane helix</keyword>
<proteinExistence type="predicted"/>
<comment type="caution">
    <text evidence="2">The sequence shown here is derived from an EMBL/GenBank/DDBJ whole genome shotgun (WGS) entry which is preliminary data.</text>
</comment>
<accession>A0A0P9AK73</accession>
<keyword evidence="3" id="KW-1185">Reference proteome</keyword>
<name>A0A0P9AK73_9CLOT</name>
<dbReference type="AlphaFoldDB" id="A0A0P9AK73"/>
<organism evidence="2 3">
    <name type="scientific">Oxobacter pfennigii</name>
    <dbReference type="NCBI Taxonomy" id="36849"/>
    <lineage>
        <taxon>Bacteria</taxon>
        <taxon>Bacillati</taxon>
        <taxon>Bacillota</taxon>
        <taxon>Clostridia</taxon>
        <taxon>Eubacteriales</taxon>
        <taxon>Clostridiaceae</taxon>
        <taxon>Oxobacter</taxon>
    </lineage>
</organism>
<dbReference type="Proteomes" id="UP000050326">
    <property type="component" value="Unassembled WGS sequence"/>
</dbReference>
<evidence type="ECO:0000313" key="2">
    <source>
        <dbReference type="EMBL" id="KPU45765.1"/>
    </source>
</evidence>
<dbReference type="EMBL" id="LKET01000021">
    <property type="protein sequence ID" value="KPU45765.1"/>
    <property type="molecule type" value="Genomic_DNA"/>
</dbReference>
<keyword evidence="1" id="KW-0472">Membrane</keyword>